<name>C4LBB0_TOLAT</name>
<dbReference type="RefSeq" id="WP_012728944.1">
    <property type="nucleotide sequence ID" value="NC_012691.1"/>
</dbReference>
<dbReference type="STRING" id="595494.Tola_0717"/>
<evidence type="ECO:0008006" key="3">
    <source>
        <dbReference type="Google" id="ProtNLM"/>
    </source>
</evidence>
<organism evidence="1 2">
    <name type="scientific">Tolumonas auensis (strain DSM 9187 / NBRC 110442 / TA 4)</name>
    <dbReference type="NCBI Taxonomy" id="595494"/>
    <lineage>
        <taxon>Bacteria</taxon>
        <taxon>Pseudomonadati</taxon>
        <taxon>Pseudomonadota</taxon>
        <taxon>Gammaproteobacteria</taxon>
        <taxon>Aeromonadales</taxon>
        <taxon>Aeromonadaceae</taxon>
        <taxon>Tolumonas</taxon>
    </lineage>
</organism>
<dbReference type="InterPro" id="IPR010982">
    <property type="entry name" value="Lambda_DNA-bd_dom_sf"/>
</dbReference>
<dbReference type="AlphaFoldDB" id="C4LBB0"/>
<evidence type="ECO:0000313" key="2">
    <source>
        <dbReference type="Proteomes" id="UP000009073"/>
    </source>
</evidence>
<sequence>MSSAWLEVLRSEVKKTSLQKVADKTGLSRTLISQTCNDKYPGDLERVRQVVESVFMGAKVNCPILGEIPQHLCMAHQKKQAGELGDNPMAIKLYKACRSGCPYSQIDETELLRQPIRLHVADVGEQKAAVALYDASAVIRRLERQANSDAGTSGSVQKIMNDLLKSELDAMAVRYNRLLKQLQRDGK</sequence>
<dbReference type="KEGG" id="tau:Tola_0717"/>
<dbReference type="Gene3D" id="1.10.260.40">
    <property type="entry name" value="lambda repressor-like DNA-binding domains"/>
    <property type="match status" value="1"/>
</dbReference>
<reference evidence="2" key="1">
    <citation type="submission" date="2009-05" db="EMBL/GenBank/DDBJ databases">
        <title>Complete sequence of Tolumonas auensis DSM 9187.</title>
        <authorList>
            <consortium name="US DOE Joint Genome Institute"/>
            <person name="Lucas S."/>
            <person name="Copeland A."/>
            <person name="Lapidus A."/>
            <person name="Glavina del Rio T."/>
            <person name="Tice H."/>
            <person name="Bruce D."/>
            <person name="Goodwin L."/>
            <person name="Pitluck S."/>
            <person name="Chertkov O."/>
            <person name="Brettin T."/>
            <person name="Detter J.C."/>
            <person name="Han C."/>
            <person name="Larimer F."/>
            <person name="Land M."/>
            <person name="Hauser L."/>
            <person name="Kyrpides N."/>
            <person name="Mikhailova N."/>
            <person name="Spring S."/>
            <person name="Beller H."/>
        </authorList>
    </citation>
    <scope>NUCLEOTIDE SEQUENCE [LARGE SCALE GENOMIC DNA]</scope>
    <source>
        <strain evidence="2">DSM 9187 / TA4</strain>
    </source>
</reference>
<keyword evidence="2" id="KW-1185">Reference proteome</keyword>
<dbReference type="GO" id="GO:0003677">
    <property type="term" value="F:DNA binding"/>
    <property type="evidence" value="ECO:0007669"/>
    <property type="project" value="InterPro"/>
</dbReference>
<dbReference type="Proteomes" id="UP000009073">
    <property type="component" value="Chromosome"/>
</dbReference>
<protein>
    <recommendedName>
        <fullName evidence="3">Transcriptional regulator</fullName>
    </recommendedName>
</protein>
<dbReference type="EMBL" id="CP001616">
    <property type="protein sequence ID" value="ACQ92345.1"/>
    <property type="molecule type" value="Genomic_DNA"/>
</dbReference>
<dbReference type="HOGENOM" id="CLU_1447040_0_0_6"/>
<reference evidence="1 2" key="2">
    <citation type="journal article" date="2011" name="Stand. Genomic Sci.">
        <title>Complete genome sequence of Tolumonas auensis type strain (TA 4).</title>
        <authorList>
            <person name="Chertkov O."/>
            <person name="Copeland A."/>
            <person name="Lucas S."/>
            <person name="Lapidus A."/>
            <person name="Berry K.W."/>
            <person name="Detter J.C."/>
            <person name="Del Rio T.G."/>
            <person name="Hammon N."/>
            <person name="Dalin E."/>
            <person name="Tice H."/>
            <person name="Pitluck S."/>
            <person name="Richardson P."/>
            <person name="Bruce D."/>
            <person name="Goodwin L."/>
            <person name="Han C."/>
            <person name="Tapia R."/>
            <person name="Saunders E."/>
            <person name="Schmutz J."/>
            <person name="Brettin T."/>
            <person name="Larimer F."/>
            <person name="Land M."/>
            <person name="Hauser L."/>
            <person name="Spring S."/>
            <person name="Rohde M."/>
            <person name="Kyrpides N.C."/>
            <person name="Ivanova N."/>
            <person name="Goker M."/>
            <person name="Beller H.R."/>
            <person name="Klenk H.P."/>
            <person name="Woyke T."/>
        </authorList>
    </citation>
    <scope>NUCLEOTIDE SEQUENCE [LARGE SCALE GENOMIC DNA]</scope>
    <source>
        <strain evidence="2">DSM 9187 / TA4</strain>
    </source>
</reference>
<dbReference type="eggNOG" id="ENOG5032Z15">
    <property type="taxonomic scope" value="Bacteria"/>
</dbReference>
<evidence type="ECO:0000313" key="1">
    <source>
        <dbReference type="EMBL" id="ACQ92345.1"/>
    </source>
</evidence>
<dbReference type="OrthoDB" id="6064795at2"/>
<proteinExistence type="predicted"/>
<accession>C4LBB0</accession>
<gene>
    <name evidence="1" type="ordered locus">Tola_0717</name>
</gene>